<dbReference type="RefSeq" id="WP_254018536.1">
    <property type="nucleotide sequence ID" value="NZ_CAKXZT010000121.1"/>
</dbReference>
<accession>A0ABM9DW00</accession>
<protein>
    <submittedName>
        <fullName evidence="3">3-oxoacyl-ACP reductase</fullName>
    </submittedName>
</protein>
<dbReference type="Pfam" id="PF13561">
    <property type="entry name" value="adh_short_C2"/>
    <property type="match status" value="1"/>
</dbReference>
<keyword evidence="2" id="KW-0560">Oxidoreductase</keyword>
<dbReference type="EMBL" id="CAKXZT010000121">
    <property type="protein sequence ID" value="CAH2400914.1"/>
    <property type="molecule type" value="Genomic_DNA"/>
</dbReference>
<comment type="similarity">
    <text evidence="1">Belongs to the short-chain dehydrogenases/reductases (SDR) family.</text>
</comment>
<dbReference type="InterPro" id="IPR002347">
    <property type="entry name" value="SDR_fam"/>
</dbReference>
<dbReference type="SUPFAM" id="SSF51735">
    <property type="entry name" value="NAD(P)-binding Rossmann-fold domains"/>
    <property type="match status" value="1"/>
</dbReference>
<reference evidence="3 4" key="1">
    <citation type="submission" date="2022-03" db="EMBL/GenBank/DDBJ databases">
        <authorList>
            <person name="Brunel B."/>
        </authorList>
    </citation>
    <scope>NUCLEOTIDE SEQUENCE [LARGE SCALE GENOMIC DNA]</scope>
    <source>
        <strain evidence="3">STM5069sample</strain>
    </source>
</reference>
<comment type="caution">
    <text evidence="3">The sequence shown here is derived from an EMBL/GenBank/DDBJ whole genome shotgun (WGS) entry which is preliminary data.</text>
</comment>
<proteinExistence type="inferred from homology"/>
<evidence type="ECO:0000313" key="4">
    <source>
        <dbReference type="Proteomes" id="UP001153050"/>
    </source>
</evidence>
<dbReference type="PRINTS" id="PR00081">
    <property type="entry name" value="GDHRDH"/>
</dbReference>
<dbReference type="InterPro" id="IPR036291">
    <property type="entry name" value="NAD(P)-bd_dom_sf"/>
</dbReference>
<dbReference type="PANTHER" id="PTHR42760:SF115">
    <property type="entry name" value="3-OXOACYL-[ACYL-CARRIER-PROTEIN] REDUCTASE FABG"/>
    <property type="match status" value="1"/>
</dbReference>
<dbReference type="PANTHER" id="PTHR42760">
    <property type="entry name" value="SHORT-CHAIN DEHYDROGENASES/REDUCTASES FAMILY MEMBER"/>
    <property type="match status" value="1"/>
</dbReference>
<evidence type="ECO:0000256" key="1">
    <source>
        <dbReference type="ARBA" id="ARBA00006484"/>
    </source>
</evidence>
<dbReference type="Gene3D" id="3.40.50.720">
    <property type="entry name" value="NAD(P)-binding Rossmann-like Domain"/>
    <property type="match status" value="1"/>
</dbReference>
<organism evidence="3 4">
    <name type="scientific">Mesorhizobium escarrei</name>
    <dbReference type="NCBI Taxonomy" id="666018"/>
    <lineage>
        <taxon>Bacteria</taxon>
        <taxon>Pseudomonadati</taxon>
        <taxon>Pseudomonadota</taxon>
        <taxon>Alphaproteobacteria</taxon>
        <taxon>Hyphomicrobiales</taxon>
        <taxon>Phyllobacteriaceae</taxon>
        <taxon>Mesorhizobium</taxon>
    </lineage>
</organism>
<evidence type="ECO:0000313" key="3">
    <source>
        <dbReference type="EMBL" id="CAH2400914.1"/>
    </source>
</evidence>
<name>A0ABM9DW00_9HYPH</name>
<evidence type="ECO:0000256" key="2">
    <source>
        <dbReference type="ARBA" id="ARBA00023002"/>
    </source>
</evidence>
<dbReference type="PROSITE" id="PS00061">
    <property type="entry name" value="ADH_SHORT"/>
    <property type="match status" value="1"/>
</dbReference>
<dbReference type="InterPro" id="IPR020904">
    <property type="entry name" value="Sc_DH/Rdtase_CS"/>
</dbReference>
<gene>
    <name evidence="3" type="ORF">MES5069_270147</name>
</gene>
<dbReference type="Proteomes" id="UP001153050">
    <property type="component" value="Unassembled WGS sequence"/>
</dbReference>
<sequence length="257" mass="27682">MFLEKFRLDGQVAFITGGGRGIGLSSAEALAEAGAKVVISDMDAQVLQAGQREMKVKGHEVDTLLLDVTDSKAVAQAARTTNERYGAIDILIANAGIAWPDTGGEDMTDDVWLKVIDVDLNGAYWCCREFARPMLARGRGAIVTVGSMSGLISNKPQRQVHYNAAKAGVHHMTRSLAGEWAERGVRVNSVAPTYVDTAMSRGGFTDERMMPTWMSMTPMKRVARADEIASTILFLATDASSAMTGSVVVVDCGYTIW</sequence>
<keyword evidence="4" id="KW-1185">Reference proteome</keyword>
<dbReference type="PRINTS" id="PR00080">
    <property type="entry name" value="SDRFAMILY"/>
</dbReference>